<proteinExistence type="inferred from homology"/>
<evidence type="ECO:0000256" key="1">
    <source>
        <dbReference type="ARBA" id="ARBA00006484"/>
    </source>
</evidence>
<dbReference type="Pfam" id="PF13561">
    <property type="entry name" value="adh_short_C2"/>
    <property type="match status" value="1"/>
</dbReference>
<dbReference type="InterPro" id="IPR002347">
    <property type="entry name" value="SDR_fam"/>
</dbReference>
<protein>
    <submittedName>
        <fullName evidence="3">SDR family oxidoreductase</fullName>
    </submittedName>
</protein>
<dbReference type="PRINTS" id="PR00080">
    <property type="entry name" value="SDRFAMILY"/>
</dbReference>
<evidence type="ECO:0000313" key="4">
    <source>
        <dbReference type="Proteomes" id="UP000272528"/>
    </source>
</evidence>
<reference evidence="4" key="1">
    <citation type="submission" date="2018-12" db="EMBL/GenBank/DDBJ databases">
        <title>Genome sequence of Peanibacillus sp.</title>
        <authorList>
            <person name="Subramani G."/>
            <person name="Srinivasan S."/>
            <person name="Kim M.K."/>
        </authorList>
    </citation>
    <scope>NUCLEOTIDE SEQUENCE [LARGE SCALE GENOMIC DNA]</scope>
    <source>
        <strain evidence="4">18JY67-1</strain>
    </source>
</reference>
<dbReference type="KEGG" id="palb:EJC50_16905"/>
<keyword evidence="4" id="KW-1185">Reference proteome</keyword>
<dbReference type="PRINTS" id="PR00081">
    <property type="entry name" value="GDHRDH"/>
</dbReference>
<accession>A0A3S9A640</accession>
<evidence type="ECO:0000256" key="2">
    <source>
        <dbReference type="ARBA" id="ARBA00023002"/>
    </source>
</evidence>
<dbReference type="OrthoDB" id="9803333at2"/>
<dbReference type="RefSeq" id="WP_126016867.1">
    <property type="nucleotide sequence ID" value="NZ_CP034437.1"/>
</dbReference>
<evidence type="ECO:0000313" key="3">
    <source>
        <dbReference type="EMBL" id="AZN41160.1"/>
    </source>
</evidence>
<dbReference type="PANTHER" id="PTHR42760:SF115">
    <property type="entry name" value="3-OXOACYL-[ACYL-CARRIER-PROTEIN] REDUCTASE FABG"/>
    <property type="match status" value="1"/>
</dbReference>
<dbReference type="FunFam" id="3.40.50.720:FF:000173">
    <property type="entry name" value="3-oxoacyl-[acyl-carrier protein] reductase"/>
    <property type="match status" value="1"/>
</dbReference>
<dbReference type="EMBL" id="CP034437">
    <property type="protein sequence ID" value="AZN41160.1"/>
    <property type="molecule type" value="Genomic_DNA"/>
</dbReference>
<dbReference type="InterPro" id="IPR020904">
    <property type="entry name" value="Sc_DH/Rdtase_CS"/>
</dbReference>
<gene>
    <name evidence="3" type="ORF">EJC50_16905</name>
</gene>
<name>A0A3S9A640_9BACL</name>
<dbReference type="Gene3D" id="3.40.50.720">
    <property type="entry name" value="NAD(P)-binding Rossmann-like Domain"/>
    <property type="match status" value="1"/>
</dbReference>
<comment type="similarity">
    <text evidence="1">Belongs to the short-chain dehydrogenases/reductases (SDR) family.</text>
</comment>
<sequence length="250" mass="26812">MKANNQVVLITGAGNGIGRTLALAYAGQGARTILIDKNKESLEQTAELIRSAGGLLMPLTYALDLSEAAQIESFFAWLREHTDRLDVLINNAGLGAWKSIYDLSVDEWDYVIHTNLRASFLCAKESAKLMRSNGGGSIVNIASTRALMSEPNSEAYAASKGGILSLTHALAASLGPDGIRVNAISPGWIENGDYSQLRPEDHSQHPAGRVGKPDDIARACMYLTDAGNDFVTGTNLVVDGGMTRKMIYIE</sequence>
<dbReference type="SUPFAM" id="SSF51735">
    <property type="entry name" value="NAD(P)-binding Rossmann-fold domains"/>
    <property type="match status" value="1"/>
</dbReference>
<dbReference type="Proteomes" id="UP000272528">
    <property type="component" value="Chromosome"/>
</dbReference>
<dbReference type="AlphaFoldDB" id="A0A3S9A640"/>
<dbReference type="PANTHER" id="PTHR42760">
    <property type="entry name" value="SHORT-CHAIN DEHYDROGENASES/REDUCTASES FAMILY MEMBER"/>
    <property type="match status" value="1"/>
</dbReference>
<dbReference type="GO" id="GO:0016616">
    <property type="term" value="F:oxidoreductase activity, acting on the CH-OH group of donors, NAD or NADP as acceptor"/>
    <property type="evidence" value="ECO:0007669"/>
    <property type="project" value="TreeGrafter"/>
</dbReference>
<dbReference type="PROSITE" id="PS00061">
    <property type="entry name" value="ADH_SHORT"/>
    <property type="match status" value="1"/>
</dbReference>
<dbReference type="InterPro" id="IPR036291">
    <property type="entry name" value="NAD(P)-bd_dom_sf"/>
</dbReference>
<keyword evidence="2" id="KW-0560">Oxidoreductase</keyword>
<organism evidence="3 4">
    <name type="scientific">Paenibacillus albus</name>
    <dbReference type="NCBI Taxonomy" id="2495582"/>
    <lineage>
        <taxon>Bacteria</taxon>
        <taxon>Bacillati</taxon>
        <taxon>Bacillota</taxon>
        <taxon>Bacilli</taxon>
        <taxon>Bacillales</taxon>
        <taxon>Paenibacillaceae</taxon>
        <taxon>Paenibacillus</taxon>
    </lineage>
</organism>